<comment type="caution">
    <text evidence="1">The sequence shown here is derived from an EMBL/GenBank/DDBJ whole genome shotgun (WGS) entry which is preliminary data.</text>
</comment>
<dbReference type="Proteomes" id="UP000756346">
    <property type="component" value="Unassembled WGS sequence"/>
</dbReference>
<keyword evidence="2" id="KW-1185">Reference proteome</keyword>
<dbReference type="AlphaFoldDB" id="A0A9P8XQ27"/>
<dbReference type="GO" id="GO:0008237">
    <property type="term" value="F:metallopeptidase activity"/>
    <property type="evidence" value="ECO:0007669"/>
    <property type="project" value="InterPro"/>
</dbReference>
<sequence length="212" mass="23928">MTLLTEAAEGRRRLNDNANGDKLNVVIAYELGYAWGLIHEHVSPVYWPKSYYGSSEWNSFAFSSRNFKCDQIPGYNAVIATARTLIATKTEFSKFVPEDVCKNWALAIAAKFGASDFLPGRKAIWSDRLDKDEAGKDDVDWDSIMMYSTNYLGPGVLYDTDLGIILERTKPSQRDIAGLRALYEAGYKREYAALHNEQTSPQLEEFRKLTCG</sequence>
<dbReference type="Gene3D" id="3.40.390.10">
    <property type="entry name" value="Collagenase (Catalytic Domain)"/>
    <property type="match status" value="1"/>
</dbReference>
<evidence type="ECO:0000313" key="1">
    <source>
        <dbReference type="EMBL" id="KAH7010781.1"/>
    </source>
</evidence>
<protein>
    <submittedName>
        <fullName evidence="1">Uncharacterized protein</fullName>
    </submittedName>
</protein>
<dbReference type="InterPro" id="IPR024079">
    <property type="entry name" value="MetalloPept_cat_dom_sf"/>
</dbReference>
<reference evidence="1" key="1">
    <citation type="journal article" date="2021" name="Nat. Commun.">
        <title>Genetic determinants of endophytism in the Arabidopsis root mycobiome.</title>
        <authorList>
            <person name="Mesny F."/>
            <person name="Miyauchi S."/>
            <person name="Thiergart T."/>
            <person name="Pickel B."/>
            <person name="Atanasova L."/>
            <person name="Karlsson M."/>
            <person name="Huettel B."/>
            <person name="Barry K.W."/>
            <person name="Haridas S."/>
            <person name="Chen C."/>
            <person name="Bauer D."/>
            <person name="Andreopoulos W."/>
            <person name="Pangilinan J."/>
            <person name="LaButti K."/>
            <person name="Riley R."/>
            <person name="Lipzen A."/>
            <person name="Clum A."/>
            <person name="Drula E."/>
            <person name="Henrissat B."/>
            <person name="Kohler A."/>
            <person name="Grigoriev I.V."/>
            <person name="Martin F.M."/>
            <person name="Hacquard S."/>
        </authorList>
    </citation>
    <scope>NUCLEOTIDE SEQUENCE</scope>
    <source>
        <strain evidence="1">MPI-CAGE-CH-0230</strain>
    </source>
</reference>
<evidence type="ECO:0000313" key="2">
    <source>
        <dbReference type="Proteomes" id="UP000756346"/>
    </source>
</evidence>
<dbReference type="EMBL" id="JAGTJQ010000016">
    <property type="protein sequence ID" value="KAH7010781.1"/>
    <property type="molecule type" value="Genomic_DNA"/>
</dbReference>
<dbReference type="GeneID" id="70192406"/>
<dbReference type="RefSeq" id="XP_046004266.1">
    <property type="nucleotide sequence ID" value="XM_046162860.1"/>
</dbReference>
<organism evidence="1 2">
    <name type="scientific">Microdochium trichocladiopsis</name>
    <dbReference type="NCBI Taxonomy" id="1682393"/>
    <lineage>
        <taxon>Eukaryota</taxon>
        <taxon>Fungi</taxon>
        <taxon>Dikarya</taxon>
        <taxon>Ascomycota</taxon>
        <taxon>Pezizomycotina</taxon>
        <taxon>Sordariomycetes</taxon>
        <taxon>Xylariomycetidae</taxon>
        <taxon>Xylariales</taxon>
        <taxon>Microdochiaceae</taxon>
        <taxon>Microdochium</taxon>
    </lineage>
</organism>
<proteinExistence type="predicted"/>
<accession>A0A9P8XQ27</accession>
<name>A0A9P8XQ27_9PEZI</name>
<gene>
    <name evidence="1" type="ORF">B0I36DRAFT_436831</name>
</gene>
<dbReference type="SUPFAM" id="SSF55486">
    <property type="entry name" value="Metalloproteases ('zincins'), catalytic domain"/>
    <property type="match status" value="1"/>
</dbReference>
<dbReference type="OrthoDB" id="291007at2759"/>